<feature type="region of interest" description="Disordered" evidence="1">
    <location>
        <begin position="106"/>
        <end position="126"/>
    </location>
</feature>
<sequence length="126" mass="13370">MLTPTAQQLAQALTTLPGHQIARAHSLGHSRLMINAVWHDQAISFVAHVTEVLDGELPEPPPVHPHPGEDRAAFLGGLRDALWLAGGALLLSAPAVWWAMGRPEVEGRPAGRTLTASVQDAASREG</sequence>
<reference evidence="3" key="1">
    <citation type="journal article" date="2019" name="Int. J. Syst. Evol. Microbiol.">
        <title>The Global Catalogue of Microorganisms (GCM) 10K type strain sequencing project: providing services to taxonomists for standard genome sequencing and annotation.</title>
        <authorList>
            <consortium name="The Broad Institute Genomics Platform"/>
            <consortium name="The Broad Institute Genome Sequencing Center for Infectious Disease"/>
            <person name="Wu L."/>
            <person name="Ma J."/>
        </authorList>
    </citation>
    <scope>NUCLEOTIDE SEQUENCE [LARGE SCALE GENOMIC DNA]</scope>
    <source>
        <strain evidence="3">JCM 30331</strain>
    </source>
</reference>
<keyword evidence="3" id="KW-1185">Reference proteome</keyword>
<organism evidence="2 3">
    <name type="scientific">Deinococcus malanensis</name>
    <dbReference type="NCBI Taxonomy" id="1706855"/>
    <lineage>
        <taxon>Bacteria</taxon>
        <taxon>Thermotogati</taxon>
        <taxon>Deinococcota</taxon>
        <taxon>Deinococci</taxon>
        <taxon>Deinococcales</taxon>
        <taxon>Deinococcaceae</taxon>
        <taxon>Deinococcus</taxon>
    </lineage>
</organism>
<dbReference type="Proteomes" id="UP000647587">
    <property type="component" value="Unassembled WGS sequence"/>
</dbReference>
<gene>
    <name evidence="2" type="ORF">GCM10008955_36520</name>
</gene>
<comment type="caution">
    <text evidence="2">The sequence shown here is derived from an EMBL/GenBank/DDBJ whole genome shotgun (WGS) entry which is preliminary data.</text>
</comment>
<evidence type="ECO:0000256" key="1">
    <source>
        <dbReference type="SAM" id="MobiDB-lite"/>
    </source>
</evidence>
<dbReference type="RefSeq" id="WP_189011348.1">
    <property type="nucleotide sequence ID" value="NZ_BMPP01000020.1"/>
</dbReference>
<evidence type="ECO:0000313" key="3">
    <source>
        <dbReference type="Proteomes" id="UP000647587"/>
    </source>
</evidence>
<evidence type="ECO:0000313" key="2">
    <source>
        <dbReference type="EMBL" id="GGK39395.1"/>
    </source>
</evidence>
<dbReference type="EMBL" id="BMPP01000020">
    <property type="protein sequence ID" value="GGK39395.1"/>
    <property type="molecule type" value="Genomic_DNA"/>
</dbReference>
<proteinExistence type="predicted"/>
<name>A0ABQ2F1S8_9DEIO</name>
<protein>
    <submittedName>
        <fullName evidence="2">Uncharacterized protein</fullName>
    </submittedName>
</protein>
<accession>A0ABQ2F1S8</accession>